<keyword evidence="3" id="KW-1185">Reference proteome</keyword>
<dbReference type="InterPro" id="IPR038144">
    <property type="entry name" value="IPI"/>
</dbReference>
<feature type="domain" description="Intracellular proteinase inhibitor BsuPI" evidence="1">
    <location>
        <begin position="4"/>
        <end position="99"/>
    </location>
</feature>
<comment type="caution">
    <text evidence="2">The sequence shown here is derived from an EMBL/GenBank/DDBJ whole genome shotgun (WGS) entry which is preliminary data.</text>
</comment>
<dbReference type="OrthoDB" id="311964at2157"/>
<organism evidence="2 3">
    <name type="scientific">Halococcus salifodinae DSM 8989</name>
    <dbReference type="NCBI Taxonomy" id="1227456"/>
    <lineage>
        <taxon>Archaea</taxon>
        <taxon>Methanobacteriati</taxon>
        <taxon>Methanobacteriota</taxon>
        <taxon>Stenosarchaea group</taxon>
        <taxon>Halobacteria</taxon>
        <taxon>Halobacteriales</taxon>
        <taxon>Halococcaceae</taxon>
        <taxon>Halococcus</taxon>
    </lineage>
</organism>
<dbReference type="PATRIC" id="fig|1227456.3.peg.1946"/>
<evidence type="ECO:0000259" key="1">
    <source>
        <dbReference type="Pfam" id="PF12690"/>
    </source>
</evidence>
<dbReference type="Pfam" id="PF12690">
    <property type="entry name" value="BsuPI"/>
    <property type="match status" value="1"/>
</dbReference>
<dbReference type="STRING" id="1227456.C450_09653"/>
<dbReference type="AlphaFoldDB" id="M0N456"/>
<evidence type="ECO:0000313" key="2">
    <source>
        <dbReference type="EMBL" id="EMA52722.1"/>
    </source>
</evidence>
<evidence type="ECO:0000313" key="3">
    <source>
        <dbReference type="Proteomes" id="UP000011625"/>
    </source>
</evidence>
<name>M0N456_9EURY</name>
<gene>
    <name evidence="2" type="ORF">C450_09653</name>
</gene>
<dbReference type="Gene3D" id="2.60.40.2360">
    <property type="entry name" value="Intracellular proteinase inhibitor BsuPI"/>
    <property type="match status" value="1"/>
</dbReference>
<reference evidence="2 3" key="1">
    <citation type="journal article" date="2014" name="PLoS Genet.">
        <title>Phylogenetically driven sequencing of extremely halophilic archaea reveals strategies for static and dynamic osmo-response.</title>
        <authorList>
            <person name="Becker E.A."/>
            <person name="Seitzer P.M."/>
            <person name="Tritt A."/>
            <person name="Larsen D."/>
            <person name="Krusor M."/>
            <person name="Yao A.I."/>
            <person name="Wu D."/>
            <person name="Madern D."/>
            <person name="Eisen J.A."/>
            <person name="Darling A.E."/>
            <person name="Facciotti M.T."/>
        </authorList>
    </citation>
    <scope>NUCLEOTIDE SEQUENCE [LARGE SCALE GENOMIC DNA]</scope>
    <source>
        <strain evidence="2 3">DSM 8989</strain>
    </source>
</reference>
<dbReference type="Proteomes" id="UP000011625">
    <property type="component" value="Unassembled WGS sequence"/>
</dbReference>
<dbReference type="RefSeq" id="WP_005042998.1">
    <property type="nucleotide sequence ID" value="NZ_AOME01000053.1"/>
</dbReference>
<proteinExistence type="predicted"/>
<protein>
    <recommendedName>
        <fullName evidence="1">Intracellular proteinase inhibitor BsuPI domain-containing protein</fullName>
    </recommendedName>
</protein>
<sequence length="110" mass="12223">MTLTGTLDTRTDEDRVAFVFTVENEGSEPATLSFRDSCTADFAVLDGDDERWRWSQGRMFTQALQSQELAPGETVTYEGEWGSPDTGTHTVVATLEAENHDCEARTELTI</sequence>
<accession>M0N456</accession>
<dbReference type="InterPro" id="IPR020481">
    <property type="entry name" value="Intracell_prot_inh_BsuPI"/>
</dbReference>
<dbReference type="EMBL" id="AOME01000053">
    <property type="protein sequence ID" value="EMA52722.1"/>
    <property type="molecule type" value="Genomic_DNA"/>
</dbReference>